<dbReference type="AlphaFoldDB" id="A0A511QB07"/>
<dbReference type="EMBL" id="BJXJ01000003">
    <property type="protein sequence ID" value="GEM74438.1"/>
    <property type="molecule type" value="Genomic_DNA"/>
</dbReference>
<proteinExistence type="predicted"/>
<keyword evidence="3" id="KW-1185">Reference proteome</keyword>
<feature type="compositionally biased region" description="Polar residues" evidence="1">
    <location>
        <begin position="31"/>
        <end position="48"/>
    </location>
</feature>
<dbReference type="Proteomes" id="UP000321922">
    <property type="component" value="Unassembled WGS sequence"/>
</dbReference>
<dbReference type="OrthoDB" id="6388959at2"/>
<sequence>MKLVGTTSNQTYSTIKNSENSVPSSEKKRPQSSLIQPTNTKVDTNQSPIKVKQNQITLSTEGKALLNALQQIEHEDKTRKNEDKSVGDQVESFTHGALGIDHPDKIEQVEDDSYSAGQYTSAALSLGGILLAII</sequence>
<organism evidence="2 3">
    <name type="scientific">Vibrio sagamiensis NBRC 104589</name>
    <dbReference type="NCBI Taxonomy" id="1219064"/>
    <lineage>
        <taxon>Bacteria</taxon>
        <taxon>Pseudomonadati</taxon>
        <taxon>Pseudomonadota</taxon>
        <taxon>Gammaproteobacteria</taxon>
        <taxon>Vibrionales</taxon>
        <taxon>Vibrionaceae</taxon>
        <taxon>Vibrio</taxon>
    </lineage>
</organism>
<feature type="compositionally biased region" description="Polar residues" evidence="1">
    <location>
        <begin position="1"/>
        <end position="24"/>
    </location>
</feature>
<dbReference type="RefSeq" id="WP_039980591.1">
    <property type="nucleotide sequence ID" value="NZ_BAOJ01000036.1"/>
</dbReference>
<comment type="caution">
    <text evidence="2">The sequence shown here is derived from an EMBL/GenBank/DDBJ whole genome shotgun (WGS) entry which is preliminary data.</text>
</comment>
<protein>
    <submittedName>
        <fullName evidence="2">Uncharacterized protein</fullName>
    </submittedName>
</protein>
<accession>A0A511QB07</accession>
<name>A0A511QB07_9VIBR</name>
<evidence type="ECO:0000313" key="3">
    <source>
        <dbReference type="Proteomes" id="UP000321922"/>
    </source>
</evidence>
<gene>
    <name evidence="2" type="ORF">VSA01S_05500</name>
</gene>
<evidence type="ECO:0000313" key="2">
    <source>
        <dbReference type="EMBL" id="GEM74438.1"/>
    </source>
</evidence>
<feature type="region of interest" description="Disordered" evidence="1">
    <location>
        <begin position="1"/>
        <end position="48"/>
    </location>
</feature>
<evidence type="ECO:0000256" key="1">
    <source>
        <dbReference type="SAM" id="MobiDB-lite"/>
    </source>
</evidence>
<reference evidence="2 3" key="1">
    <citation type="submission" date="2019-07" db="EMBL/GenBank/DDBJ databases">
        <title>Whole genome shotgun sequence of Vibrio sagamiensis NBRC 104589.</title>
        <authorList>
            <person name="Hosoyama A."/>
            <person name="Uohara A."/>
            <person name="Ohji S."/>
            <person name="Ichikawa N."/>
        </authorList>
    </citation>
    <scope>NUCLEOTIDE SEQUENCE [LARGE SCALE GENOMIC DNA]</scope>
    <source>
        <strain evidence="2 3">NBRC 104589</strain>
    </source>
</reference>